<gene>
    <name evidence="1" type="ORF">SteCoe_19813</name>
</gene>
<keyword evidence="2" id="KW-1185">Reference proteome</keyword>
<reference evidence="1 2" key="1">
    <citation type="submission" date="2016-11" db="EMBL/GenBank/DDBJ databases">
        <title>The macronuclear genome of Stentor coeruleus: a giant cell with tiny introns.</title>
        <authorList>
            <person name="Slabodnick M."/>
            <person name="Ruby J.G."/>
            <person name="Reiff S.B."/>
            <person name="Swart E.C."/>
            <person name="Gosai S."/>
            <person name="Prabakaran S."/>
            <person name="Witkowska E."/>
            <person name="Larue G.E."/>
            <person name="Fisher S."/>
            <person name="Freeman R.M."/>
            <person name="Gunawardena J."/>
            <person name="Chu W."/>
            <person name="Stover N.A."/>
            <person name="Gregory B.D."/>
            <person name="Nowacki M."/>
            <person name="Derisi J."/>
            <person name="Roy S.W."/>
            <person name="Marshall W.F."/>
            <person name="Sood P."/>
        </authorList>
    </citation>
    <scope>NUCLEOTIDE SEQUENCE [LARGE SCALE GENOMIC DNA]</scope>
    <source>
        <strain evidence="1">WM001</strain>
    </source>
</reference>
<organism evidence="1 2">
    <name type="scientific">Stentor coeruleus</name>
    <dbReference type="NCBI Taxonomy" id="5963"/>
    <lineage>
        <taxon>Eukaryota</taxon>
        <taxon>Sar</taxon>
        <taxon>Alveolata</taxon>
        <taxon>Ciliophora</taxon>
        <taxon>Postciliodesmatophora</taxon>
        <taxon>Heterotrichea</taxon>
        <taxon>Heterotrichida</taxon>
        <taxon>Stentoridae</taxon>
        <taxon>Stentor</taxon>
    </lineage>
</organism>
<dbReference type="Proteomes" id="UP000187209">
    <property type="component" value="Unassembled WGS sequence"/>
</dbReference>
<dbReference type="OrthoDB" id="312254at2759"/>
<name>A0A1R2BTF5_9CILI</name>
<proteinExistence type="predicted"/>
<accession>A0A1R2BTF5</accession>
<sequence length="203" mass="23593">MERNTYYKQVACIDSRFFSIIDPKVEYILGETLHQKVEKNHKGGFFVYSSPELAVNAQVALKLGSNWIFPRSVLKVHCWGDFIQYPKFKLCFEYIKPIEILGFPRQYLTSSNINWHPSTSLGNYGQTLNKSLISSQDSVRKEAQEILNRIVLSESSSQDIRSETLNTQKNCRKPTSSLMKMREETKKLELEVQRMEQIMKSNI</sequence>
<evidence type="ECO:0000313" key="1">
    <source>
        <dbReference type="EMBL" id="OMJ80040.1"/>
    </source>
</evidence>
<dbReference type="AlphaFoldDB" id="A0A1R2BTF5"/>
<protein>
    <submittedName>
        <fullName evidence="1">Uncharacterized protein</fullName>
    </submittedName>
</protein>
<comment type="caution">
    <text evidence="1">The sequence shown here is derived from an EMBL/GenBank/DDBJ whole genome shotgun (WGS) entry which is preliminary data.</text>
</comment>
<dbReference type="EMBL" id="MPUH01000442">
    <property type="protein sequence ID" value="OMJ80040.1"/>
    <property type="molecule type" value="Genomic_DNA"/>
</dbReference>
<evidence type="ECO:0000313" key="2">
    <source>
        <dbReference type="Proteomes" id="UP000187209"/>
    </source>
</evidence>